<dbReference type="EMBL" id="JAGTJQ010000011">
    <property type="protein sequence ID" value="KAH7018585.1"/>
    <property type="molecule type" value="Genomic_DNA"/>
</dbReference>
<accession>A0A9P9BJZ5</accession>
<dbReference type="GeneID" id="70191440"/>
<dbReference type="InterPro" id="IPR053181">
    <property type="entry name" value="EcdB-like_regulator"/>
</dbReference>
<keyword evidence="2" id="KW-0732">Signal</keyword>
<protein>
    <submittedName>
        <fullName evidence="3">Uncharacterized protein</fullName>
    </submittedName>
</protein>
<organism evidence="3 4">
    <name type="scientific">Microdochium trichocladiopsis</name>
    <dbReference type="NCBI Taxonomy" id="1682393"/>
    <lineage>
        <taxon>Eukaryota</taxon>
        <taxon>Fungi</taxon>
        <taxon>Dikarya</taxon>
        <taxon>Ascomycota</taxon>
        <taxon>Pezizomycotina</taxon>
        <taxon>Sordariomycetes</taxon>
        <taxon>Xylariomycetidae</taxon>
        <taxon>Xylariales</taxon>
        <taxon>Microdochiaceae</taxon>
        <taxon>Microdochium</taxon>
    </lineage>
</organism>
<dbReference type="RefSeq" id="XP_046006852.1">
    <property type="nucleotide sequence ID" value="XM_046161894.1"/>
</dbReference>
<dbReference type="PANTHER" id="PTHR47785:SF5">
    <property type="entry name" value="ZN(II)2CYS6 TRANSCRIPTION FACTOR (EUROFUNG)"/>
    <property type="match status" value="1"/>
</dbReference>
<feature type="chain" id="PRO_5040396864" evidence="2">
    <location>
        <begin position="24"/>
        <end position="530"/>
    </location>
</feature>
<feature type="compositionally biased region" description="Polar residues" evidence="1">
    <location>
        <begin position="313"/>
        <end position="324"/>
    </location>
</feature>
<reference evidence="3" key="1">
    <citation type="journal article" date="2021" name="Nat. Commun.">
        <title>Genetic determinants of endophytism in the Arabidopsis root mycobiome.</title>
        <authorList>
            <person name="Mesny F."/>
            <person name="Miyauchi S."/>
            <person name="Thiergart T."/>
            <person name="Pickel B."/>
            <person name="Atanasova L."/>
            <person name="Karlsson M."/>
            <person name="Huettel B."/>
            <person name="Barry K.W."/>
            <person name="Haridas S."/>
            <person name="Chen C."/>
            <person name="Bauer D."/>
            <person name="Andreopoulos W."/>
            <person name="Pangilinan J."/>
            <person name="LaButti K."/>
            <person name="Riley R."/>
            <person name="Lipzen A."/>
            <person name="Clum A."/>
            <person name="Drula E."/>
            <person name="Henrissat B."/>
            <person name="Kohler A."/>
            <person name="Grigoriev I.V."/>
            <person name="Martin F.M."/>
            <person name="Hacquard S."/>
        </authorList>
    </citation>
    <scope>NUCLEOTIDE SEQUENCE</scope>
    <source>
        <strain evidence="3">MPI-CAGE-CH-0230</strain>
    </source>
</reference>
<keyword evidence="4" id="KW-1185">Reference proteome</keyword>
<proteinExistence type="predicted"/>
<evidence type="ECO:0000256" key="2">
    <source>
        <dbReference type="SAM" id="SignalP"/>
    </source>
</evidence>
<feature type="region of interest" description="Disordered" evidence="1">
    <location>
        <begin position="219"/>
        <end position="239"/>
    </location>
</feature>
<dbReference type="OrthoDB" id="4356994at2759"/>
<dbReference type="Proteomes" id="UP000756346">
    <property type="component" value="Unassembled WGS sequence"/>
</dbReference>
<dbReference type="AlphaFoldDB" id="A0A9P9BJZ5"/>
<evidence type="ECO:0000256" key="1">
    <source>
        <dbReference type="SAM" id="MobiDB-lite"/>
    </source>
</evidence>
<sequence length="530" mass="56839">MGMTGADVAILLLAVSLGDVVRAEIASEPIPASPYVALARPWLALGTYLTPSQGIKALQGNLLLIGYMMWTMRHWDAWCLIDSIASLAEKLMTRYPHIIDDGLNHRVLWAVAKMQLELSEECQIQGPCLRQGHLTRLIQSTSLPQPPLKTFQWPGVRLSLHHDTWYYYLAETSSRRLVERIKTELYPNSVGASSASWLSAALPLACELERQVEEWMNSLPDDFQHDPDPEEDELATPSVVGGASSSHIFPARSAASPATTVAAQLGMRKILRNRMWQLQTLIYKPFLAAAAASTESSSSSSWSGETRAAAATVTRSGQPTTSLHTEGPLSSLPALQQGAVKCLIYATSFLLEQPPLVERHYGGWLLARNAWAVALGCLAALQEPTLQALVLGARSNTGGGIGAVGLGDERSPRGDTTNVGPSSSAALSMSLQSGANANNKSSSIITPSFSSSSAASSRLSVPSHDQVLEAVGQAGSILWQWRHENQSLAAAGRILTHMVQRTKEQAAAQGLEVAAAGTTTTACGWMEQDI</sequence>
<evidence type="ECO:0000313" key="3">
    <source>
        <dbReference type="EMBL" id="KAH7018585.1"/>
    </source>
</evidence>
<comment type="caution">
    <text evidence="3">The sequence shown here is derived from an EMBL/GenBank/DDBJ whole genome shotgun (WGS) entry which is preliminary data.</text>
</comment>
<dbReference type="PANTHER" id="PTHR47785">
    <property type="entry name" value="ZN(II)2CYS6 TRANSCRIPTION FACTOR (EUROFUNG)-RELATED-RELATED"/>
    <property type="match status" value="1"/>
</dbReference>
<dbReference type="CDD" id="cd12148">
    <property type="entry name" value="fungal_TF_MHR"/>
    <property type="match status" value="1"/>
</dbReference>
<feature type="region of interest" description="Disordered" evidence="1">
    <location>
        <begin position="297"/>
        <end position="329"/>
    </location>
</feature>
<name>A0A9P9BJZ5_9PEZI</name>
<gene>
    <name evidence="3" type="ORF">B0I36DRAFT_40951</name>
</gene>
<feature type="compositionally biased region" description="Low complexity" evidence="1">
    <location>
        <begin position="297"/>
        <end position="309"/>
    </location>
</feature>
<feature type="region of interest" description="Disordered" evidence="1">
    <location>
        <begin position="402"/>
        <end position="425"/>
    </location>
</feature>
<feature type="signal peptide" evidence="2">
    <location>
        <begin position="1"/>
        <end position="23"/>
    </location>
</feature>
<evidence type="ECO:0000313" key="4">
    <source>
        <dbReference type="Proteomes" id="UP000756346"/>
    </source>
</evidence>